<proteinExistence type="predicted"/>
<dbReference type="EMBL" id="BGPR01000955">
    <property type="protein sequence ID" value="GBM41177.1"/>
    <property type="molecule type" value="Genomic_DNA"/>
</dbReference>
<accession>A0A4Y2FJG5</accession>
<keyword evidence="2" id="KW-1185">Reference proteome</keyword>
<dbReference type="Proteomes" id="UP000499080">
    <property type="component" value="Unassembled WGS sequence"/>
</dbReference>
<sequence length="102" mass="11539">MFLAKQNLPFRGPRDQMLEERKGNFLQMIELLLREHLIKLEQSTQSQSGTVAVFRTGVRGARILPRETRGPQNLFDVHGSAKLTANLRDWVGGGALKTILRL</sequence>
<evidence type="ECO:0000313" key="2">
    <source>
        <dbReference type="Proteomes" id="UP000499080"/>
    </source>
</evidence>
<name>A0A4Y2FJG5_ARAVE</name>
<organism evidence="1 2">
    <name type="scientific">Araneus ventricosus</name>
    <name type="common">Orbweaver spider</name>
    <name type="synonym">Epeira ventricosa</name>
    <dbReference type="NCBI Taxonomy" id="182803"/>
    <lineage>
        <taxon>Eukaryota</taxon>
        <taxon>Metazoa</taxon>
        <taxon>Ecdysozoa</taxon>
        <taxon>Arthropoda</taxon>
        <taxon>Chelicerata</taxon>
        <taxon>Arachnida</taxon>
        <taxon>Araneae</taxon>
        <taxon>Araneomorphae</taxon>
        <taxon>Entelegynae</taxon>
        <taxon>Araneoidea</taxon>
        <taxon>Araneidae</taxon>
        <taxon>Araneus</taxon>
    </lineage>
</organism>
<protein>
    <submittedName>
        <fullName evidence="1">Uncharacterized protein</fullName>
    </submittedName>
</protein>
<comment type="caution">
    <text evidence="1">The sequence shown here is derived from an EMBL/GenBank/DDBJ whole genome shotgun (WGS) entry which is preliminary data.</text>
</comment>
<gene>
    <name evidence="1" type="ORF">AVEN_35749_1</name>
</gene>
<evidence type="ECO:0000313" key="1">
    <source>
        <dbReference type="EMBL" id="GBM41177.1"/>
    </source>
</evidence>
<reference evidence="1 2" key="1">
    <citation type="journal article" date="2019" name="Sci. Rep.">
        <title>Orb-weaving spider Araneus ventricosus genome elucidates the spidroin gene catalogue.</title>
        <authorList>
            <person name="Kono N."/>
            <person name="Nakamura H."/>
            <person name="Ohtoshi R."/>
            <person name="Moran D.A.P."/>
            <person name="Shinohara A."/>
            <person name="Yoshida Y."/>
            <person name="Fujiwara M."/>
            <person name="Mori M."/>
            <person name="Tomita M."/>
            <person name="Arakawa K."/>
        </authorList>
    </citation>
    <scope>NUCLEOTIDE SEQUENCE [LARGE SCALE GENOMIC DNA]</scope>
</reference>
<dbReference type="AlphaFoldDB" id="A0A4Y2FJG5"/>